<feature type="transmembrane region" description="Helical" evidence="28">
    <location>
        <begin position="33"/>
        <end position="58"/>
    </location>
</feature>
<dbReference type="FunFam" id="1.10.3810.10:FF:000001">
    <property type="entry name" value="Penicillin-binding protein 1A"/>
    <property type="match status" value="1"/>
</dbReference>
<dbReference type="InterPro" id="IPR036950">
    <property type="entry name" value="PBP_transglycosylase"/>
</dbReference>
<dbReference type="RefSeq" id="WP_013486586.1">
    <property type="nucleotide sequence ID" value="NC_014828.1"/>
</dbReference>
<dbReference type="GO" id="GO:0008360">
    <property type="term" value="P:regulation of cell shape"/>
    <property type="evidence" value="ECO:0007669"/>
    <property type="project" value="UniProtKB-KW"/>
</dbReference>
<evidence type="ECO:0000256" key="19">
    <source>
        <dbReference type="ARBA" id="ARBA00023136"/>
    </source>
</evidence>
<dbReference type="InterPro" id="IPR012338">
    <property type="entry name" value="Beta-lactam/transpept-like"/>
</dbReference>
<comment type="similarity">
    <text evidence="5">In the N-terminal section; belongs to the glycosyltransferase 51 family.</text>
</comment>
<accession>E6U8C4</accession>
<evidence type="ECO:0000256" key="18">
    <source>
        <dbReference type="ARBA" id="ARBA00022989"/>
    </source>
</evidence>
<dbReference type="STRING" id="663278.Ethha_2751"/>
<evidence type="ECO:0000256" key="27">
    <source>
        <dbReference type="SAM" id="MobiDB-lite"/>
    </source>
</evidence>
<dbReference type="SUPFAM" id="SSF53955">
    <property type="entry name" value="Lysozyme-like"/>
    <property type="match status" value="1"/>
</dbReference>
<keyword evidence="18 28" id="KW-1133">Transmembrane helix</keyword>
<comment type="pathway">
    <text evidence="26">Glycan biosynthesis.</text>
</comment>
<organism evidence="31 32">
    <name type="scientific">Ethanoligenens harbinense (strain DSM 18485 / JCM 12961 / CGMCC 1.5033 / YUAN-3)</name>
    <dbReference type="NCBI Taxonomy" id="663278"/>
    <lineage>
        <taxon>Bacteria</taxon>
        <taxon>Bacillati</taxon>
        <taxon>Bacillota</taxon>
        <taxon>Clostridia</taxon>
        <taxon>Eubacteriales</taxon>
        <taxon>Oscillospiraceae</taxon>
        <taxon>Ethanoligenens</taxon>
    </lineage>
</organism>
<comment type="subcellular location">
    <subcellularLocation>
        <location evidence="2">Cell membrane</location>
        <topology evidence="2">Single-pass type II membrane protein</topology>
    </subcellularLocation>
</comment>
<evidence type="ECO:0000256" key="16">
    <source>
        <dbReference type="ARBA" id="ARBA00022968"/>
    </source>
</evidence>
<evidence type="ECO:0000256" key="13">
    <source>
        <dbReference type="ARBA" id="ARBA00022692"/>
    </source>
</evidence>
<dbReference type="Proteomes" id="UP000001551">
    <property type="component" value="Chromosome"/>
</dbReference>
<keyword evidence="12 31" id="KW-0808">Transferase</keyword>
<reference evidence="31 32" key="1">
    <citation type="submission" date="2010-12" db="EMBL/GenBank/DDBJ databases">
        <title>Complete sequence of Ethanoligenens harbinense YUAN-3.</title>
        <authorList>
            <person name="Lucas S."/>
            <person name="Copeland A."/>
            <person name="Lapidus A."/>
            <person name="Cheng J.-F."/>
            <person name="Bruce D."/>
            <person name="Goodwin L."/>
            <person name="Pitluck S."/>
            <person name="Chertkov O."/>
            <person name="Misra M."/>
            <person name="Detter J.C."/>
            <person name="Han C."/>
            <person name="Tapia R."/>
            <person name="Land M."/>
            <person name="Hauser L."/>
            <person name="Jeffries C."/>
            <person name="Kyrpides N."/>
            <person name="Ivanova N."/>
            <person name="Mikhailova N."/>
            <person name="Wang A."/>
            <person name="Mouttaki H."/>
            <person name="He Z."/>
            <person name="Zhou J."/>
            <person name="Hemme C.L."/>
            <person name="Woyke T."/>
        </authorList>
    </citation>
    <scope>NUCLEOTIDE SEQUENCE [LARGE SCALE GENOMIC DNA]</scope>
    <source>
        <strain evidence="32">DSM 18485 / JCM 12961 / CGMCC 1.5033 / YUAN-3</strain>
    </source>
</reference>
<name>E6U8C4_ETHHY</name>
<protein>
    <recommendedName>
        <fullName evidence="7">Penicillin-binding protein 1A</fullName>
        <ecNumber evidence="24">2.4.99.28</ecNumber>
        <ecNumber evidence="6">3.4.16.4</ecNumber>
    </recommendedName>
</protein>
<keyword evidence="13 28" id="KW-0812">Transmembrane</keyword>
<evidence type="ECO:0000256" key="5">
    <source>
        <dbReference type="ARBA" id="ARBA00007739"/>
    </source>
</evidence>
<dbReference type="InterPro" id="IPR001460">
    <property type="entry name" value="PCN-bd_Tpept"/>
</dbReference>
<dbReference type="GO" id="GO:0030288">
    <property type="term" value="C:outer membrane-bounded periplasmic space"/>
    <property type="evidence" value="ECO:0007669"/>
    <property type="project" value="TreeGrafter"/>
</dbReference>
<dbReference type="AlphaFoldDB" id="E6U8C4"/>
<evidence type="ECO:0000256" key="4">
    <source>
        <dbReference type="ARBA" id="ARBA00007090"/>
    </source>
</evidence>
<keyword evidence="14" id="KW-0378">Hydrolase</keyword>
<evidence type="ECO:0000256" key="3">
    <source>
        <dbReference type="ARBA" id="ARBA00004752"/>
    </source>
</evidence>
<evidence type="ECO:0000256" key="1">
    <source>
        <dbReference type="ARBA" id="ARBA00002624"/>
    </source>
</evidence>
<evidence type="ECO:0000313" key="32">
    <source>
        <dbReference type="Proteomes" id="UP000001551"/>
    </source>
</evidence>
<dbReference type="UniPathway" id="UPA00219"/>
<evidence type="ECO:0000256" key="28">
    <source>
        <dbReference type="SAM" id="Phobius"/>
    </source>
</evidence>
<feature type="domain" description="Glycosyl transferase family 51" evidence="30">
    <location>
        <begin position="88"/>
        <end position="264"/>
    </location>
</feature>
<evidence type="ECO:0000256" key="12">
    <source>
        <dbReference type="ARBA" id="ARBA00022679"/>
    </source>
</evidence>
<evidence type="ECO:0000256" key="20">
    <source>
        <dbReference type="ARBA" id="ARBA00023251"/>
    </source>
</evidence>
<dbReference type="GO" id="GO:0006508">
    <property type="term" value="P:proteolysis"/>
    <property type="evidence" value="ECO:0007669"/>
    <property type="project" value="UniProtKB-KW"/>
</dbReference>
<comment type="catalytic activity">
    <reaction evidence="25">
        <text>[GlcNAc-(1-&gt;4)-Mur2Ac(oyl-L-Ala-gamma-D-Glu-L-Lys-D-Ala-D-Ala)](n)-di-trans,octa-cis-undecaprenyl diphosphate + beta-D-GlcNAc-(1-&gt;4)-Mur2Ac(oyl-L-Ala-gamma-D-Glu-L-Lys-D-Ala-D-Ala)-di-trans,octa-cis-undecaprenyl diphosphate = [GlcNAc-(1-&gt;4)-Mur2Ac(oyl-L-Ala-gamma-D-Glu-L-Lys-D-Ala-D-Ala)](n+1)-di-trans,octa-cis-undecaprenyl diphosphate + di-trans,octa-cis-undecaprenyl diphosphate + H(+)</text>
        <dbReference type="Rhea" id="RHEA:23708"/>
        <dbReference type="Rhea" id="RHEA-COMP:9602"/>
        <dbReference type="Rhea" id="RHEA-COMP:9603"/>
        <dbReference type="ChEBI" id="CHEBI:15378"/>
        <dbReference type="ChEBI" id="CHEBI:58405"/>
        <dbReference type="ChEBI" id="CHEBI:60033"/>
        <dbReference type="ChEBI" id="CHEBI:78435"/>
        <dbReference type="EC" id="2.4.99.28"/>
    </reaction>
</comment>
<evidence type="ECO:0000256" key="7">
    <source>
        <dbReference type="ARBA" id="ARBA00018638"/>
    </source>
</evidence>
<evidence type="ECO:0000256" key="2">
    <source>
        <dbReference type="ARBA" id="ARBA00004401"/>
    </source>
</evidence>
<keyword evidence="19 28" id="KW-0472">Membrane</keyword>
<comment type="function">
    <text evidence="1">Cell wall formation. Synthesis of cross-linked peptidoglycan from the lipid intermediates. The enzyme has a penicillin-insensitive transglycosylase N-terminal domain (formation of linear glycan strands) and a penicillin-sensitive transpeptidase C-terminal domain (cross-linking of the peptide subunits).</text>
</comment>
<dbReference type="GO" id="GO:0008658">
    <property type="term" value="F:penicillin binding"/>
    <property type="evidence" value="ECO:0007669"/>
    <property type="project" value="InterPro"/>
</dbReference>
<dbReference type="GO" id="GO:0071555">
    <property type="term" value="P:cell wall organization"/>
    <property type="evidence" value="ECO:0007669"/>
    <property type="project" value="UniProtKB-KW"/>
</dbReference>
<dbReference type="PANTHER" id="PTHR32282">
    <property type="entry name" value="BINDING PROTEIN TRANSPEPTIDASE, PUTATIVE-RELATED"/>
    <property type="match status" value="1"/>
</dbReference>
<comment type="similarity">
    <text evidence="4">In the C-terminal section; belongs to the transpeptidase family.</text>
</comment>
<proteinExistence type="inferred from homology"/>
<keyword evidence="8" id="KW-1003">Cell membrane</keyword>
<evidence type="ECO:0000256" key="11">
    <source>
        <dbReference type="ARBA" id="ARBA00022676"/>
    </source>
</evidence>
<keyword evidence="17" id="KW-0573">Peptidoglycan synthesis</keyword>
<evidence type="ECO:0000256" key="15">
    <source>
        <dbReference type="ARBA" id="ARBA00022960"/>
    </source>
</evidence>
<dbReference type="Gene3D" id="1.10.3810.10">
    <property type="entry name" value="Biosynthetic peptidoglycan transglycosylase-like"/>
    <property type="match status" value="1"/>
</dbReference>
<dbReference type="Gene3D" id="3.40.710.10">
    <property type="entry name" value="DD-peptidase/beta-lactamase superfamily"/>
    <property type="match status" value="1"/>
</dbReference>
<evidence type="ECO:0000256" key="14">
    <source>
        <dbReference type="ARBA" id="ARBA00022801"/>
    </source>
</evidence>
<dbReference type="KEGG" id="eha:Ethha_2751"/>
<evidence type="ECO:0000256" key="25">
    <source>
        <dbReference type="ARBA" id="ARBA00049902"/>
    </source>
</evidence>
<dbReference type="eggNOG" id="COG0744">
    <property type="taxonomic scope" value="Bacteria"/>
</dbReference>
<dbReference type="Pfam" id="PF00912">
    <property type="entry name" value="Transgly"/>
    <property type="match status" value="1"/>
</dbReference>
<keyword evidence="16" id="KW-0735">Signal-anchor</keyword>
<dbReference type="SUPFAM" id="SSF56601">
    <property type="entry name" value="beta-lactamase/transpeptidase-like"/>
    <property type="match status" value="1"/>
</dbReference>
<dbReference type="GO" id="GO:0005886">
    <property type="term" value="C:plasma membrane"/>
    <property type="evidence" value="ECO:0007669"/>
    <property type="project" value="UniProtKB-SubCell"/>
</dbReference>
<dbReference type="EC" id="3.4.16.4" evidence="6"/>
<comment type="catalytic activity">
    <reaction evidence="23">
        <text>Preferential cleavage: (Ac)2-L-Lys-D-Ala-|-D-Ala. Also transpeptidation of peptidyl-alanyl moieties that are N-acyl substituents of D-alanine.</text>
        <dbReference type="EC" id="3.4.16.4"/>
    </reaction>
</comment>
<evidence type="ECO:0000256" key="23">
    <source>
        <dbReference type="ARBA" id="ARBA00034000"/>
    </source>
</evidence>
<keyword evidence="32" id="KW-1185">Reference proteome</keyword>
<dbReference type="GO" id="GO:0009002">
    <property type="term" value="F:serine-type D-Ala-D-Ala carboxypeptidase activity"/>
    <property type="evidence" value="ECO:0007669"/>
    <property type="project" value="UniProtKB-EC"/>
</dbReference>
<keyword evidence="9" id="KW-0121">Carboxypeptidase</keyword>
<gene>
    <name evidence="31" type="ordered locus">Ethha_2751</name>
</gene>
<evidence type="ECO:0000256" key="24">
    <source>
        <dbReference type="ARBA" id="ARBA00044770"/>
    </source>
</evidence>
<sequence length="679" mass="73919">MKAAGNNRPPASKKAASGSKKTERHVANKIGKVFLTLFLLVVITGSIVVGTLAVYILVFVKPENIDLTNAQLKFTSMIYANDSSGNPQLVSQINGGENRIWVSIDQMPDNLKNAFISTEDQRFYEHEGVDWKRTIGAFANFFLHFYSTDQGGSTITQQLIKNINGDTYNRKPGVKIAEIVTALNLEKKFSKDQILESYLNTIPLGGSSYGVEAASESYFGKSAKDLDLAQCAVLAGLTQAPNSYNPLKHPDKAKTRQAYVLKNMLDQKMITQAQYNQALAEPLTYVGQQPAIRSWFVDQVINDVIDDLVTQKGYMRTRATSMVLNGGLKIYSTLNPTVQTAMDNVYQTNANSSDIWLAGKNGTYQSAMVIMDYSGAVLGLEGARGAKTTNLGFSRATDMLRSPGSSIKPIGVYGPAIEQGLISWSSTFQDSPPITLNGSPWPHNDDSWSYQTMTVPEALAQSKNTIAVRIEQLVKPATTVNFLTNKLGFTTLVTKADKNGNSDMGLAVGIGSLTKGVSVETMAAAYQPFGDGGLYNKPYTYTKVLDSNGNVLLENKATGTRAFSQETSTIVNRLLQNDVTNGTGVKAQLSSTTVGGKTGTTDNGWDRWFVGITPDYVGATWCGYDDNKEMYTRDNPSVIAWHAVMQKIQSALPYKTFPVWGDVVQGADGGWYKAGTQPQ</sequence>
<dbReference type="Pfam" id="PF00905">
    <property type="entry name" value="Transpeptidase"/>
    <property type="match status" value="1"/>
</dbReference>
<keyword evidence="20" id="KW-0046">Antibiotic resistance</keyword>
<dbReference type="InterPro" id="IPR001264">
    <property type="entry name" value="Glyco_trans_51"/>
</dbReference>
<evidence type="ECO:0000256" key="21">
    <source>
        <dbReference type="ARBA" id="ARBA00023268"/>
    </source>
</evidence>
<dbReference type="EC" id="2.4.99.28" evidence="24"/>
<dbReference type="EMBL" id="CP002400">
    <property type="protein sequence ID" value="ADU28243.1"/>
    <property type="molecule type" value="Genomic_DNA"/>
</dbReference>
<dbReference type="GO" id="GO:0008955">
    <property type="term" value="F:peptidoglycan glycosyltransferase activity"/>
    <property type="evidence" value="ECO:0007669"/>
    <property type="project" value="UniProtKB-EC"/>
</dbReference>
<evidence type="ECO:0000256" key="8">
    <source>
        <dbReference type="ARBA" id="ARBA00022475"/>
    </source>
</evidence>
<dbReference type="InterPro" id="IPR050396">
    <property type="entry name" value="Glycosyltr_51/Transpeptidase"/>
</dbReference>
<feature type="region of interest" description="Disordered" evidence="27">
    <location>
        <begin position="1"/>
        <end position="23"/>
    </location>
</feature>
<dbReference type="PANTHER" id="PTHR32282:SF11">
    <property type="entry name" value="PENICILLIN-BINDING PROTEIN 1B"/>
    <property type="match status" value="1"/>
</dbReference>
<evidence type="ECO:0000313" key="31">
    <source>
        <dbReference type="EMBL" id="ADU28243.1"/>
    </source>
</evidence>
<evidence type="ECO:0000256" key="6">
    <source>
        <dbReference type="ARBA" id="ARBA00012448"/>
    </source>
</evidence>
<evidence type="ECO:0000259" key="30">
    <source>
        <dbReference type="Pfam" id="PF00912"/>
    </source>
</evidence>
<keyword evidence="21" id="KW-0511">Multifunctional enzyme</keyword>
<evidence type="ECO:0000256" key="17">
    <source>
        <dbReference type="ARBA" id="ARBA00022984"/>
    </source>
</evidence>
<evidence type="ECO:0000256" key="10">
    <source>
        <dbReference type="ARBA" id="ARBA00022670"/>
    </source>
</evidence>
<dbReference type="GO" id="GO:0009252">
    <property type="term" value="P:peptidoglycan biosynthetic process"/>
    <property type="evidence" value="ECO:0007669"/>
    <property type="project" value="UniProtKB-UniPathway"/>
</dbReference>
<keyword evidence="10" id="KW-0645">Protease</keyword>
<dbReference type="GO" id="GO:0046677">
    <property type="term" value="P:response to antibiotic"/>
    <property type="evidence" value="ECO:0007669"/>
    <property type="project" value="UniProtKB-KW"/>
</dbReference>
<evidence type="ECO:0000256" key="26">
    <source>
        <dbReference type="ARBA" id="ARBA00060592"/>
    </source>
</evidence>
<dbReference type="InterPro" id="IPR023346">
    <property type="entry name" value="Lysozyme-like_dom_sf"/>
</dbReference>
<comment type="pathway">
    <text evidence="3">Cell wall biogenesis; peptidoglycan biosynthesis.</text>
</comment>
<feature type="domain" description="Penicillin-binding protein transpeptidase" evidence="29">
    <location>
        <begin position="368"/>
        <end position="620"/>
    </location>
</feature>
<keyword evidence="22" id="KW-0961">Cell wall biogenesis/degradation</keyword>
<dbReference type="HOGENOM" id="CLU_006354_2_2_9"/>
<evidence type="ECO:0000256" key="22">
    <source>
        <dbReference type="ARBA" id="ARBA00023316"/>
    </source>
</evidence>
<evidence type="ECO:0000256" key="9">
    <source>
        <dbReference type="ARBA" id="ARBA00022645"/>
    </source>
</evidence>
<keyword evidence="11 31" id="KW-0328">Glycosyltransferase</keyword>
<keyword evidence="15" id="KW-0133">Cell shape</keyword>
<evidence type="ECO:0000259" key="29">
    <source>
        <dbReference type="Pfam" id="PF00905"/>
    </source>
</evidence>